<feature type="binding site" evidence="10">
    <location>
        <position position="283"/>
    </location>
    <ligand>
        <name>NAD(+)</name>
        <dbReference type="ChEBI" id="CHEBI:57540"/>
    </ligand>
</feature>
<evidence type="ECO:0000256" key="5">
    <source>
        <dbReference type="ARBA" id="ARBA00023027"/>
    </source>
</evidence>
<dbReference type="PIRSF" id="PIRSF500134">
    <property type="entry name" value="UDPglc_DH_bac"/>
    <property type="match status" value="1"/>
</dbReference>
<dbReference type="PANTHER" id="PTHR43750:SF3">
    <property type="entry name" value="UDP-GLUCOSE 6-DEHYDROGENASE TUAD"/>
    <property type="match status" value="1"/>
</dbReference>
<dbReference type="Gene3D" id="1.20.5.100">
    <property type="entry name" value="Cytochrome c1, transmembrane anchor, C-terminal"/>
    <property type="match status" value="1"/>
</dbReference>
<dbReference type="AlphaFoldDB" id="A0A243QE63"/>
<feature type="binding site" evidence="10">
    <location>
        <position position="122"/>
    </location>
    <ligand>
        <name>NAD(+)</name>
        <dbReference type="ChEBI" id="CHEBI:57540"/>
    </ligand>
</feature>
<dbReference type="EC" id="1.1.1.22" evidence="3 7"/>
<dbReference type="GO" id="GO:0006065">
    <property type="term" value="P:UDP-glucuronate biosynthetic process"/>
    <property type="evidence" value="ECO:0007669"/>
    <property type="project" value="UniProtKB-UniPathway"/>
</dbReference>
<dbReference type="SMART" id="SM00984">
    <property type="entry name" value="UDPG_MGDP_dh_C"/>
    <property type="match status" value="1"/>
</dbReference>
<evidence type="ECO:0000313" key="14">
    <source>
        <dbReference type="Proteomes" id="UP000194632"/>
    </source>
</evidence>
<keyword evidence="5 7" id="KW-0520">NAD</keyword>
<dbReference type="InterPro" id="IPR017476">
    <property type="entry name" value="UDP-Glc/GDP-Man"/>
</dbReference>
<proteinExistence type="inferred from homology"/>
<evidence type="ECO:0000256" key="2">
    <source>
        <dbReference type="ARBA" id="ARBA00006601"/>
    </source>
</evidence>
<dbReference type="Proteomes" id="UP000194632">
    <property type="component" value="Unassembled WGS sequence"/>
</dbReference>
<accession>A0A243QE63</accession>
<dbReference type="SUPFAM" id="SSF48179">
    <property type="entry name" value="6-phosphogluconate dehydrogenase C-terminal domain-like"/>
    <property type="match status" value="1"/>
</dbReference>
<dbReference type="InterPro" id="IPR014027">
    <property type="entry name" value="UDP-Glc/GDP-Man_DH_C"/>
</dbReference>
<dbReference type="InterPro" id="IPR001732">
    <property type="entry name" value="UDP-Glc/GDP-Man_DH_N"/>
</dbReference>
<evidence type="ECO:0000313" key="13">
    <source>
        <dbReference type="EMBL" id="OUC80022.1"/>
    </source>
</evidence>
<dbReference type="UniPathway" id="UPA00038">
    <property type="reaction ID" value="UER00491"/>
</dbReference>
<organism evidence="13 14">
    <name type="scientific">Gordonia lacunae</name>
    <dbReference type="NCBI Taxonomy" id="417102"/>
    <lineage>
        <taxon>Bacteria</taxon>
        <taxon>Bacillati</taxon>
        <taxon>Actinomycetota</taxon>
        <taxon>Actinomycetes</taxon>
        <taxon>Mycobacteriales</taxon>
        <taxon>Gordoniaceae</taxon>
        <taxon>Gordonia</taxon>
    </lineage>
</organism>
<evidence type="ECO:0000256" key="8">
    <source>
        <dbReference type="PIRSR" id="PIRSR500134-1"/>
    </source>
</evidence>
<dbReference type="GO" id="GO:0000271">
    <property type="term" value="P:polysaccharide biosynthetic process"/>
    <property type="evidence" value="ECO:0007669"/>
    <property type="project" value="InterPro"/>
</dbReference>
<comment type="pathway">
    <text evidence="1">Nucleotide-sugar biosynthesis; UDP-alpha-D-glucuronate biosynthesis; UDP-alpha-D-glucuronate from UDP-alpha-D-glucose: step 1/1.</text>
</comment>
<dbReference type="NCBIfam" id="TIGR03026">
    <property type="entry name" value="NDP-sugDHase"/>
    <property type="match status" value="1"/>
</dbReference>
<feature type="binding site" evidence="9">
    <location>
        <begin position="269"/>
        <end position="273"/>
    </location>
    <ligand>
        <name>substrate</name>
    </ligand>
</feature>
<feature type="binding site" evidence="10">
    <location>
        <position position="30"/>
    </location>
    <ligand>
        <name>NAD(+)</name>
        <dbReference type="ChEBI" id="CHEBI:57540"/>
    </ligand>
</feature>
<name>A0A243QE63_9ACTN</name>
<evidence type="ECO:0000256" key="3">
    <source>
        <dbReference type="ARBA" id="ARBA00012954"/>
    </source>
</evidence>
<evidence type="ECO:0000256" key="7">
    <source>
        <dbReference type="PIRNR" id="PIRNR000124"/>
    </source>
</evidence>
<dbReference type="Pfam" id="PF03721">
    <property type="entry name" value="UDPG_MGDP_dh_N"/>
    <property type="match status" value="1"/>
</dbReference>
<feature type="binding site" evidence="9">
    <location>
        <position position="343"/>
    </location>
    <ligand>
        <name>substrate</name>
    </ligand>
</feature>
<dbReference type="EMBL" id="NGFO01000004">
    <property type="protein sequence ID" value="OUC80022.1"/>
    <property type="molecule type" value="Genomic_DNA"/>
</dbReference>
<feature type="binding site" evidence="9">
    <location>
        <position position="224"/>
    </location>
    <ligand>
        <name>substrate</name>
    </ligand>
</feature>
<feature type="binding site" evidence="10">
    <location>
        <position position="350"/>
    </location>
    <ligand>
        <name>NAD(+)</name>
        <dbReference type="ChEBI" id="CHEBI:57540"/>
    </ligand>
</feature>
<feature type="binding site" evidence="10">
    <location>
        <position position="35"/>
    </location>
    <ligand>
        <name>NAD(+)</name>
        <dbReference type="ChEBI" id="CHEBI:57540"/>
    </ligand>
</feature>
<dbReference type="Pfam" id="PF03720">
    <property type="entry name" value="UDPG_MGDP_dh_C"/>
    <property type="match status" value="1"/>
</dbReference>
<protein>
    <recommendedName>
        <fullName evidence="3 7">UDP-glucose 6-dehydrogenase</fullName>
        <ecNumber evidence="3 7">1.1.1.22</ecNumber>
    </recommendedName>
</protein>
<dbReference type="Pfam" id="PF00984">
    <property type="entry name" value="UDPG_MGDP_dh"/>
    <property type="match status" value="1"/>
</dbReference>
<dbReference type="InterPro" id="IPR014026">
    <property type="entry name" value="UDP-Glc/GDP-Man_DH_dimer"/>
</dbReference>
<feature type="binding site" evidence="10">
    <location>
        <position position="156"/>
    </location>
    <ligand>
        <name>NAD(+)</name>
        <dbReference type="ChEBI" id="CHEBI:57540"/>
    </ligand>
</feature>
<feature type="binding site" evidence="9">
    <location>
        <position position="277"/>
    </location>
    <ligand>
        <name>substrate</name>
    </ligand>
</feature>
<dbReference type="RefSeq" id="WP_086534214.1">
    <property type="nucleotide sequence ID" value="NZ_NGFO01000004.1"/>
</dbReference>
<feature type="compositionally biased region" description="Low complexity" evidence="11">
    <location>
        <begin position="451"/>
        <end position="464"/>
    </location>
</feature>
<dbReference type="STRING" id="417102.CA982_04790"/>
<dbReference type="InterPro" id="IPR036220">
    <property type="entry name" value="UDP-Glc/GDP-Man_DH_C_sf"/>
</dbReference>
<dbReference type="InterPro" id="IPR036291">
    <property type="entry name" value="NAD(P)-bd_dom_sf"/>
</dbReference>
<dbReference type="GO" id="GO:0003979">
    <property type="term" value="F:UDP-glucose 6-dehydrogenase activity"/>
    <property type="evidence" value="ECO:0007669"/>
    <property type="project" value="UniProtKB-EC"/>
</dbReference>
<dbReference type="OrthoDB" id="5193947at2"/>
<keyword evidence="14" id="KW-1185">Reference proteome</keyword>
<evidence type="ECO:0000259" key="12">
    <source>
        <dbReference type="SMART" id="SM00984"/>
    </source>
</evidence>
<feature type="domain" description="UDP-glucose/GDP-mannose dehydrogenase C-terminal" evidence="12">
    <location>
        <begin position="336"/>
        <end position="437"/>
    </location>
</feature>
<feature type="active site" description="Nucleophile" evidence="8">
    <location>
        <position position="280"/>
    </location>
</feature>
<comment type="similarity">
    <text evidence="2 7">Belongs to the UDP-glucose/GDP-mannose dehydrogenase family.</text>
</comment>
<evidence type="ECO:0000256" key="9">
    <source>
        <dbReference type="PIRSR" id="PIRSR500134-2"/>
    </source>
</evidence>
<dbReference type="SUPFAM" id="SSF51735">
    <property type="entry name" value="NAD(P)-binding Rossmann-fold domains"/>
    <property type="match status" value="1"/>
</dbReference>
<dbReference type="SUPFAM" id="SSF52413">
    <property type="entry name" value="UDP-glucose/GDP-mannose dehydrogenase C-terminal domain"/>
    <property type="match status" value="1"/>
</dbReference>
<feature type="binding site" evidence="10">
    <location>
        <position position="86"/>
    </location>
    <ligand>
        <name>NAD(+)</name>
        <dbReference type="ChEBI" id="CHEBI:57540"/>
    </ligand>
</feature>
<dbReference type="GO" id="GO:0051287">
    <property type="term" value="F:NAD binding"/>
    <property type="evidence" value="ECO:0007669"/>
    <property type="project" value="InterPro"/>
</dbReference>
<feature type="binding site" evidence="9">
    <location>
        <begin position="153"/>
        <end position="156"/>
    </location>
    <ligand>
        <name>substrate</name>
    </ligand>
</feature>
<comment type="caution">
    <text evidence="13">The sequence shown here is derived from an EMBL/GenBank/DDBJ whole genome shotgun (WGS) entry which is preliminary data.</text>
</comment>
<evidence type="ECO:0000256" key="4">
    <source>
        <dbReference type="ARBA" id="ARBA00023002"/>
    </source>
</evidence>
<evidence type="ECO:0000256" key="10">
    <source>
        <dbReference type="PIRSR" id="PIRSR500134-3"/>
    </source>
</evidence>
<dbReference type="InterPro" id="IPR028357">
    <property type="entry name" value="UDPglc_DH_bac"/>
</dbReference>
<sequence length="478" mass="50940">MKLTVIGCGYLGATHAACMAELGHDVVGIDVDAYKIERLQAGEVPFFEPGLSDILRRNIDAGRLRFTTDHLAAADHASVHFLGVGTPQEPRGHRADLSHVYAAVDALVPTLRGAHLIIGKSTVPVGTCAELAQRISLLSHSGADVELSWSPEFLREGFAVEDTLEPDRLVLGIGSLDPDGLNTAAQDPGAGSSAGEVVREIYREILETGVPLIETDWATAELVKASANAFLATKISFINAISELCEIAGADINTLADAIGHDPRIGRRFLNAGLGFGGGCLPKDIRALTARADDMGAPRAVGFLREVDAINMRRRGAAVELVFEALGGEVLGRNIAVLGAAFKPESDDVRDSPALTVASRLALEGASVTVFDPKAMDNSRRVYPSLDYASSARDACDRADVVVIATEWAEFVHMTPEELEGVVRARRIVDGRRCLDPQMWRDAGWDYRALGGPAPTRPAPRNNPSEQVSGFAPGASVR</sequence>
<dbReference type="PIRSF" id="PIRSF000124">
    <property type="entry name" value="UDPglc_GDPman_dh"/>
    <property type="match status" value="1"/>
</dbReference>
<dbReference type="PANTHER" id="PTHR43750">
    <property type="entry name" value="UDP-GLUCOSE 6-DEHYDROGENASE TUAD"/>
    <property type="match status" value="1"/>
</dbReference>
<evidence type="ECO:0000256" key="6">
    <source>
        <dbReference type="ARBA" id="ARBA00047473"/>
    </source>
</evidence>
<feature type="region of interest" description="Disordered" evidence="11">
    <location>
        <begin position="451"/>
        <end position="478"/>
    </location>
</feature>
<gene>
    <name evidence="13" type="ORF">CA982_04790</name>
</gene>
<dbReference type="InterPro" id="IPR008927">
    <property type="entry name" value="6-PGluconate_DH-like_C_sf"/>
</dbReference>
<dbReference type="Gene3D" id="3.40.50.720">
    <property type="entry name" value="NAD(P)-binding Rossmann-like Domain"/>
    <property type="match status" value="2"/>
</dbReference>
<evidence type="ECO:0000256" key="1">
    <source>
        <dbReference type="ARBA" id="ARBA00004701"/>
    </source>
</evidence>
<comment type="catalytic activity">
    <reaction evidence="6 7">
        <text>UDP-alpha-D-glucose + 2 NAD(+) + H2O = UDP-alpha-D-glucuronate + 2 NADH + 3 H(+)</text>
        <dbReference type="Rhea" id="RHEA:23596"/>
        <dbReference type="ChEBI" id="CHEBI:15377"/>
        <dbReference type="ChEBI" id="CHEBI:15378"/>
        <dbReference type="ChEBI" id="CHEBI:57540"/>
        <dbReference type="ChEBI" id="CHEBI:57945"/>
        <dbReference type="ChEBI" id="CHEBI:58052"/>
        <dbReference type="ChEBI" id="CHEBI:58885"/>
        <dbReference type="EC" id="1.1.1.22"/>
    </reaction>
</comment>
<keyword evidence="4 7" id="KW-0560">Oxidoreductase</keyword>
<evidence type="ECO:0000256" key="11">
    <source>
        <dbReference type="SAM" id="MobiDB-lite"/>
    </source>
</evidence>
<reference evidence="13 14" key="1">
    <citation type="submission" date="2017-05" db="EMBL/GenBank/DDBJ databases">
        <title>Biotechnological potential of actinobacteria isolated from South African environments.</title>
        <authorList>
            <person name="Le Roes-Hill M."/>
            <person name="Prins A."/>
            <person name="Durrell K.A."/>
        </authorList>
    </citation>
    <scope>NUCLEOTIDE SEQUENCE [LARGE SCALE GENOMIC DNA]</scope>
    <source>
        <strain evidence="13">BS2</strain>
    </source>
</reference>